<name>F2NSX1_TRES6</name>
<accession>F2NSX1</accession>
<reference evidence="3" key="2">
    <citation type="submission" date="2011-04" db="EMBL/GenBank/DDBJ databases">
        <title>The complete genome of chromosome of Treponema succinifaciens DSM 2489.</title>
        <authorList>
            <person name="Lucas S."/>
            <person name="Copeland A."/>
            <person name="Lapidus A."/>
            <person name="Bruce D."/>
            <person name="Goodwin L."/>
            <person name="Pitluck S."/>
            <person name="Peters L."/>
            <person name="Kyrpides N."/>
            <person name="Mavromatis K."/>
            <person name="Ivanova N."/>
            <person name="Ovchinnikova G."/>
            <person name="Teshima H."/>
            <person name="Detter J.C."/>
            <person name="Tapia R."/>
            <person name="Han C."/>
            <person name="Land M."/>
            <person name="Hauser L."/>
            <person name="Markowitz V."/>
            <person name="Cheng J.-F."/>
            <person name="Hugenholtz P."/>
            <person name="Woyke T."/>
            <person name="Wu D."/>
            <person name="Gronow S."/>
            <person name="Wellnitz S."/>
            <person name="Brambilla E."/>
            <person name="Klenk H.-P."/>
            <person name="Eisen J.A."/>
        </authorList>
    </citation>
    <scope>NUCLEOTIDE SEQUENCE [LARGE SCALE GENOMIC DNA]</scope>
    <source>
        <strain evidence="3">ATCC 33096 / DSM 2489 / 6091</strain>
    </source>
</reference>
<evidence type="ECO:0008006" key="4">
    <source>
        <dbReference type="Google" id="ProtNLM"/>
    </source>
</evidence>
<dbReference type="AlphaFoldDB" id="F2NSX1"/>
<protein>
    <recommendedName>
        <fullName evidence="4">Outer membrane protein beta-barrel domain-containing protein</fullName>
    </recommendedName>
</protein>
<dbReference type="InterPro" id="IPR011250">
    <property type="entry name" value="OMP/PagP_B-barrel"/>
</dbReference>
<proteinExistence type="predicted"/>
<feature type="chain" id="PRO_5003287194" description="Outer membrane protein beta-barrel domain-containing protein" evidence="1">
    <location>
        <begin position="23"/>
        <end position="227"/>
    </location>
</feature>
<evidence type="ECO:0000313" key="3">
    <source>
        <dbReference type="Proteomes" id="UP000006852"/>
    </source>
</evidence>
<dbReference type="eggNOG" id="ENOG5034C2R">
    <property type="taxonomic scope" value="Bacteria"/>
</dbReference>
<dbReference type="GeneID" id="302998683"/>
<organism evidence="2 3">
    <name type="scientific">Treponema succinifaciens (strain ATCC 33096 / DSM 2489 / 6091)</name>
    <dbReference type="NCBI Taxonomy" id="869209"/>
    <lineage>
        <taxon>Bacteria</taxon>
        <taxon>Pseudomonadati</taxon>
        <taxon>Spirochaetota</taxon>
        <taxon>Spirochaetia</taxon>
        <taxon>Spirochaetales</taxon>
        <taxon>Treponemataceae</taxon>
        <taxon>Treponema</taxon>
    </lineage>
</organism>
<feature type="signal peptide" evidence="1">
    <location>
        <begin position="1"/>
        <end position="22"/>
    </location>
</feature>
<dbReference type="STRING" id="869209.Tresu_1523"/>
<gene>
    <name evidence="2" type="ordered locus">Tresu_1523</name>
</gene>
<evidence type="ECO:0000313" key="2">
    <source>
        <dbReference type="EMBL" id="AEB14423.1"/>
    </source>
</evidence>
<evidence type="ECO:0000256" key="1">
    <source>
        <dbReference type="SAM" id="SignalP"/>
    </source>
</evidence>
<dbReference type="RefSeq" id="WP_013701705.1">
    <property type="nucleotide sequence ID" value="NC_015385.1"/>
</dbReference>
<dbReference type="SUPFAM" id="SSF56925">
    <property type="entry name" value="OMPA-like"/>
    <property type="match status" value="1"/>
</dbReference>
<sequence>MKRLITLLSVGIIGIYISSAQAALPKTTFMQSSQDENSGDDSDDGDEYTEGDISFDLGMNLPGDQYIKIALGLCLPLNFPDFESTIKGDSQLKLGGIGSLGYHYFLTSKMAIGFDVSFGFNVSIGSHVFNYVPFIAAFTYQPVAGRFEFPLTIGLGFAWESFGGKNYFPGLVVKPEAGAMFRLTESWSLGLEASYLLMPQFSSWYNDNAENFAGQFLTFSVTARYHF</sequence>
<dbReference type="HOGENOM" id="CLU_097950_0_0_12"/>
<dbReference type="EMBL" id="CP002631">
    <property type="protein sequence ID" value="AEB14423.1"/>
    <property type="molecule type" value="Genomic_DNA"/>
</dbReference>
<dbReference type="Proteomes" id="UP000006852">
    <property type="component" value="Chromosome"/>
</dbReference>
<keyword evidence="3" id="KW-1185">Reference proteome</keyword>
<keyword evidence="1" id="KW-0732">Signal</keyword>
<dbReference type="KEGG" id="tsu:Tresu_1523"/>
<dbReference type="NCBIfam" id="NF047328">
    <property type="entry name" value="OMP_TP0733"/>
    <property type="match status" value="1"/>
</dbReference>
<dbReference type="OrthoDB" id="369649at2"/>
<reference evidence="2 3" key="1">
    <citation type="journal article" date="2011" name="Stand. Genomic Sci.">
        <title>Complete genome sequence of Treponema succinifaciens type strain (6091).</title>
        <authorList>
            <person name="Han C."/>
            <person name="Gronow S."/>
            <person name="Teshima H."/>
            <person name="Lapidus A."/>
            <person name="Nolan M."/>
            <person name="Lucas S."/>
            <person name="Hammon N."/>
            <person name="Deshpande S."/>
            <person name="Cheng J.F."/>
            <person name="Zeytun A."/>
            <person name="Tapia R."/>
            <person name="Goodwin L."/>
            <person name="Pitluck S."/>
            <person name="Liolios K."/>
            <person name="Pagani I."/>
            <person name="Ivanova N."/>
            <person name="Mavromatis K."/>
            <person name="Mikhailova N."/>
            <person name="Huntemann M."/>
            <person name="Pati A."/>
            <person name="Chen A."/>
            <person name="Palaniappan K."/>
            <person name="Land M."/>
            <person name="Hauser L."/>
            <person name="Brambilla E.M."/>
            <person name="Rohde M."/>
            <person name="Goker M."/>
            <person name="Woyke T."/>
            <person name="Bristow J."/>
            <person name="Eisen J.A."/>
            <person name="Markowitz V."/>
            <person name="Hugenholtz P."/>
            <person name="Kyrpides N.C."/>
            <person name="Klenk H.P."/>
            <person name="Detter J.C."/>
        </authorList>
    </citation>
    <scope>NUCLEOTIDE SEQUENCE [LARGE SCALE GENOMIC DNA]</scope>
    <source>
        <strain evidence="3">ATCC 33096 / DSM 2489 / 6091</strain>
    </source>
</reference>